<evidence type="ECO:0000256" key="4">
    <source>
        <dbReference type="SAM" id="SignalP"/>
    </source>
</evidence>
<comment type="similarity">
    <text evidence="1">Belongs to the glycosyl hydrolase 8 (cellulase D) family.</text>
</comment>
<protein>
    <submittedName>
        <fullName evidence="5">Licheninase</fullName>
    </submittedName>
</protein>
<evidence type="ECO:0000313" key="6">
    <source>
        <dbReference type="Proteomes" id="UP000641932"/>
    </source>
</evidence>
<dbReference type="InterPro" id="IPR012341">
    <property type="entry name" value="6hp_glycosidase-like_sf"/>
</dbReference>
<dbReference type="RefSeq" id="WP_189133479.1">
    <property type="nucleotide sequence ID" value="NZ_BMMS01000019.1"/>
</dbReference>
<keyword evidence="6" id="KW-1185">Reference proteome</keyword>
<evidence type="ECO:0000256" key="2">
    <source>
        <dbReference type="ARBA" id="ARBA00022801"/>
    </source>
</evidence>
<dbReference type="AlphaFoldDB" id="A0A917ZTG4"/>
<evidence type="ECO:0000256" key="3">
    <source>
        <dbReference type="ARBA" id="ARBA00023295"/>
    </source>
</evidence>
<evidence type="ECO:0000313" key="5">
    <source>
        <dbReference type="EMBL" id="GGO92833.1"/>
    </source>
</evidence>
<organism evidence="5 6">
    <name type="scientific">Wenjunlia tyrosinilytica</name>
    <dbReference type="NCBI Taxonomy" id="1544741"/>
    <lineage>
        <taxon>Bacteria</taxon>
        <taxon>Bacillati</taxon>
        <taxon>Actinomycetota</taxon>
        <taxon>Actinomycetes</taxon>
        <taxon>Kitasatosporales</taxon>
        <taxon>Streptomycetaceae</taxon>
        <taxon>Wenjunlia</taxon>
    </lineage>
</organism>
<dbReference type="GO" id="GO:0005975">
    <property type="term" value="P:carbohydrate metabolic process"/>
    <property type="evidence" value="ECO:0007669"/>
    <property type="project" value="InterPro"/>
</dbReference>
<keyword evidence="4" id="KW-0732">Signal</keyword>
<dbReference type="GO" id="GO:0004553">
    <property type="term" value="F:hydrolase activity, hydrolyzing O-glycosyl compounds"/>
    <property type="evidence" value="ECO:0007669"/>
    <property type="project" value="InterPro"/>
</dbReference>
<reference evidence="5" key="2">
    <citation type="submission" date="2020-09" db="EMBL/GenBank/DDBJ databases">
        <authorList>
            <person name="Sun Q."/>
            <person name="Zhou Y."/>
        </authorList>
    </citation>
    <scope>NUCLEOTIDE SEQUENCE</scope>
    <source>
        <strain evidence="5">CGMCC 4.7201</strain>
    </source>
</reference>
<comment type="caution">
    <text evidence="5">The sequence shown here is derived from an EMBL/GenBank/DDBJ whole genome shotgun (WGS) entry which is preliminary data.</text>
</comment>
<keyword evidence="2" id="KW-0378">Hydrolase</keyword>
<sequence>MSSRKSTALLTATAVICGGGAWLGLAPGASAVDTPAVPFGSHSFSYASGTLKPTGDQAVLDKAVVNFYNKWKSYFIKQNCGNGWYEVYAADADHPYVAEAQGYGMVITALMAGSDPDAKKIFDGILKYVLAHKSVNNSNLHAAEQDKSCKSVNGSDSATDGDLDIAYGLLLADKQWGSDGTNDYLDLAKKRINAIKASELNSSTKLMKLGDWSSGSDDKISRTSDWMAGHFKAFKAATGDTTWDAVLSKTQTVIANLQSSYAPDTGLLPDFVVNTTTTPKPAPGEVLEDEHDGHYNWNACRDPWRIGSDAVINGDAKSKTAARKLNAWVKTKTAGNPSKIYDGYKLNGSAFSSNNEPAFFAPFAVSAMTDSGSQAWLDALWKKMLATTPSSTDYYSTSVQLQSMLVVTHNYWTP</sequence>
<dbReference type="Gene3D" id="1.50.10.10">
    <property type="match status" value="1"/>
</dbReference>
<feature type="signal peptide" evidence="4">
    <location>
        <begin position="1"/>
        <end position="31"/>
    </location>
</feature>
<feature type="chain" id="PRO_5037963300" evidence="4">
    <location>
        <begin position="32"/>
        <end position="414"/>
    </location>
</feature>
<name>A0A917ZTG4_9ACTN</name>
<reference evidence="5" key="1">
    <citation type="journal article" date="2014" name="Int. J. Syst. Evol. Microbiol.">
        <title>Complete genome sequence of Corynebacterium casei LMG S-19264T (=DSM 44701T), isolated from a smear-ripened cheese.</title>
        <authorList>
            <consortium name="US DOE Joint Genome Institute (JGI-PGF)"/>
            <person name="Walter F."/>
            <person name="Albersmeier A."/>
            <person name="Kalinowski J."/>
            <person name="Ruckert C."/>
        </authorList>
    </citation>
    <scope>NUCLEOTIDE SEQUENCE</scope>
    <source>
        <strain evidence="5">CGMCC 4.7201</strain>
    </source>
</reference>
<dbReference type="SUPFAM" id="SSF48208">
    <property type="entry name" value="Six-hairpin glycosidases"/>
    <property type="match status" value="1"/>
</dbReference>
<proteinExistence type="inferred from homology"/>
<dbReference type="InterPro" id="IPR008928">
    <property type="entry name" value="6-hairpin_glycosidase_sf"/>
</dbReference>
<keyword evidence="3" id="KW-0326">Glycosidase</keyword>
<dbReference type="EMBL" id="BMMS01000019">
    <property type="protein sequence ID" value="GGO92833.1"/>
    <property type="molecule type" value="Genomic_DNA"/>
</dbReference>
<dbReference type="PRINTS" id="PR00735">
    <property type="entry name" value="GLHYDRLASE8"/>
</dbReference>
<accession>A0A917ZTG4</accession>
<dbReference type="Proteomes" id="UP000641932">
    <property type="component" value="Unassembled WGS sequence"/>
</dbReference>
<evidence type="ECO:0000256" key="1">
    <source>
        <dbReference type="ARBA" id="ARBA00009209"/>
    </source>
</evidence>
<dbReference type="Pfam" id="PF01270">
    <property type="entry name" value="Glyco_hydro_8"/>
    <property type="match status" value="1"/>
</dbReference>
<dbReference type="InterPro" id="IPR002037">
    <property type="entry name" value="Glyco_hydro_8"/>
</dbReference>
<gene>
    <name evidence="5" type="ORF">GCM10012280_43910</name>
</gene>